<organism evidence="1 2">
    <name type="scientific">Tannerella forsythia</name>
    <name type="common">Bacteroides forsythus</name>
    <dbReference type="NCBI Taxonomy" id="28112"/>
    <lineage>
        <taxon>Bacteria</taxon>
        <taxon>Pseudomonadati</taxon>
        <taxon>Bacteroidota</taxon>
        <taxon>Bacteroidia</taxon>
        <taxon>Bacteroidales</taxon>
        <taxon>Tannerellaceae</taxon>
        <taxon>Tannerella</taxon>
    </lineage>
</organism>
<dbReference type="InterPro" id="IPR025535">
    <property type="entry name" value="DUF4421"/>
</dbReference>
<dbReference type="Pfam" id="PF14391">
    <property type="entry name" value="DUF4421"/>
    <property type="match status" value="1"/>
</dbReference>
<gene>
    <name evidence="1" type="ORF">TFUB20_01551</name>
</gene>
<dbReference type="AlphaFoldDB" id="A0A1D3UP43"/>
<evidence type="ECO:0000313" key="2">
    <source>
        <dbReference type="Proteomes" id="UP000182057"/>
    </source>
</evidence>
<dbReference type="OrthoDB" id="1063358at2"/>
<dbReference type="EMBL" id="FMMM01000055">
    <property type="protein sequence ID" value="SCQ21954.1"/>
    <property type="molecule type" value="Genomic_DNA"/>
</dbReference>
<dbReference type="RefSeq" id="WP_074449876.1">
    <property type="nucleotide sequence ID" value="NZ_FMMM01000055.1"/>
</dbReference>
<sequence>MIHKLRLLKETGYPVTFGYKNFFGEFHLRFSFLHRATRASGTKHGCSKPYICFYRLSACVIAAMLLTVPYRLYAQEPDGTKSFSPFASKLYARYARQRAKNKPDSAYLKYEGNMLKVRIINTIQAPRLGISPLSNRNKEILFRSQPLEYIGFDLGWNIFSGGYSISLNRTRKSSNERFSFNTYTRFFALNLEAYWLKELHASNSEDSAPDETRLGGSYFRTRSAQVSIFTNGRKMAYGNTINPVYRQIKSAGTFAFALTYSDYRLDMNFGTNPKDGHEAAQTAEMVGIDYLKLFKYEVAAGYSYNFVAGRHWVLFVSDMIGLSAKHYSYEMLHDEGVTRKATFGGCNYARLGACYYNKNFFIGLHAHNELDILQTGRFIFKKSNTTGILYAGYKFKVDRFNEMVSKLLNMDK</sequence>
<evidence type="ECO:0000313" key="1">
    <source>
        <dbReference type="EMBL" id="SCQ21954.1"/>
    </source>
</evidence>
<reference evidence="1 2" key="1">
    <citation type="submission" date="2016-09" db="EMBL/GenBank/DDBJ databases">
        <authorList>
            <person name="Capua I."/>
            <person name="De Benedictis P."/>
            <person name="Joannis T."/>
            <person name="Lombin L.H."/>
            <person name="Cattoli G."/>
        </authorList>
    </citation>
    <scope>NUCLEOTIDE SEQUENCE [LARGE SCALE GENOMIC DNA]</scope>
    <source>
        <strain evidence="1 2">UB20</strain>
    </source>
</reference>
<dbReference type="Proteomes" id="UP000182057">
    <property type="component" value="Unassembled WGS sequence"/>
</dbReference>
<accession>A0A1D3UP43</accession>
<evidence type="ECO:0008006" key="3">
    <source>
        <dbReference type="Google" id="ProtNLM"/>
    </source>
</evidence>
<proteinExistence type="predicted"/>
<name>A0A1D3UP43_TANFO</name>
<protein>
    <recommendedName>
        <fullName evidence="3">DUF4421 domain-containing protein</fullName>
    </recommendedName>
</protein>